<evidence type="ECO:0008006" key="3">
    <source>
        <dbReference type="Google" id="ProtNLM"/>
    </source>
</evidence>
<proteinExistence type="predicted"/>
<reference evidence="1" key="1">
    <citation type="submission" date="2017-08" db="EMBL/GenBank/DDBJ databases">
        <authorList>
            <person name="Imhoff J.F."/>
            <person name="Rahn T."/>
            <person name="Kuenzel S."/>
            <person name="Neulinger S.C."/>
        </authorList>
    </citation>
    <scope>NUCLEOTIDE SEQUENCE</scope>
    <source>
        <strain evidence="1">DSM 11080</strain>
    </source>
</reference>
<gene>
    <name evidence="1" type="ORF">CKO40_04075</name>
</gene>
<dbReference type="AlphaFoldDB" id="A0AAJ0U217"/>
<protein>
    <recommendedName>
        <fullName evidence="3">DUF5615 domain-containing protein</fullName>
    </recommendedName>
</protein>
<sequence length="61" mass="6659">MDTRVWGGAASILKARGHDVFWIGDSDADPGAEAIMARAFREERVIVTLDTAQCVRSRAPD</sequence>
<dbReference type="EMBL" id="NRSJ01000004">
    <property type="protein sequence ID" value="MBK1703742.1"/>
    <property type="molecule type" value="Genomic_DNA"/>
</dbReference>
<dbReference type="RefSeq" id="WP_200344909.1">
    <property type="nucleotide sequence ID" value="NZ_NRSJ01000004.1"/>
</dbReference>
<reference evidence="1" key="2">
    <citation type="journal article" date="2020" name="Microorganisms">
        <title>Osmotic Adaptation and Compatible Solute Biosynthesis of Phototrophic Bacteria as Revealed from Genome Analyses.</title>
        <authorList>
            <person name="Imhoff J.F."/>
            <person name="Rahn T."/>
            <person name="Kunzel S."/>
            <person name="Keller A."/>
            <person name="Neulinger S.C."/>
        </authorList>
    </citation>
    <scope>NUCLEOTIDE SEQUENCE</scope>
    <source>
        <strain evidence="1">DSM 11080</strain>
    </source>
</reference>
<organism evidence="1 2">
    <name type="scientific">Halochromatium glycolicum</name>
    <dbReference type="NCBI Taxonomy" id="85075"/>
    <lineage>
        <taxon>Bacteria</taxon>
        <taxon>Pseudomonadati</taxon>
        <taxon>Pseudomonadota</taxon>
        <taxon>Gammaproteobacteria</taxon>
        <taxon>Chromatiales</taxon>
        <taxon>Chromatiaceae</taxon>
        <taxon>Halochromatium</taxon>
    </lineage>
</organism>
<dbReference type="Proteomes" id="UP001296776">
    <property type="component" value="Unassembled WGS sequence"/>
</dbReference>
<keyword evidence="2" id="KW-1185">Reference proteome</keyword>
<evidence type="ECO:0000313" key="1">
    <source>
        <dbReference type="EMBL" id="MBK1703742.1"/>
    </source>
</evidence>
<evidence type="ECO:0000313" key="2">
    <source>
        <dbReference type="Proteomes" id="UP001296776"/>
    </source>
</evidence>
<accession>A0AAJ0U217</accession>
<comment type="caution">
    <text evidence="1">The sequence shown here is derived from an EMBL/GenBank/DDBJ whole genome shotgun (WGS) entry which is preliminary data.</text>
</comment>
<name>A0AAJ0U217_9GAMM</name>